<dbReference type="GO" id="GO:0005576">
    <property type="term" value="C:extracellular region"/>
    <property type="evidence" value="ECO:0007669"/>
    <property type="project" value="InterPro"/>
</dbReference>
<evidence type="ECO:0000313" key="4">
    <source>
        <dbReference type="EMBL" id="KAK3331247.1"/>
    </source>
</evidence>
<dbReference type="InterPro" id="IPR001283">
    <property type="entry name" value="CRISP-related"/>
</dbReference>
<dbReference type="InterPro" id="IPR018244">
    <property type="entry name" value="Allrgn_V5/Tpx1_CS"/>
</dbReference>
<feature type="signal peptide" evidence="2">
    <location>
        <begin position="1"/>
        <end position="17"/>
    </location>
</feature>
<comment type="caution">
    <text evidence="4">The sequence shown here is derived from an EMBL/GenBank/DDBJ whole genome shotgun (WGS) entry which is preliminary data.</text>
</comment>
<reference evidence="4" key="2">
    <citation type="submission" date="2023-06" db="EMBL/GenBank/DDBJ databases">
        <authorList>
            <consortium name="Lawrence Berkeley National Laboratory"/>
            <person name="Haridas S."/>
            <person name="Hensen N."/>
            <person name="Bonometti L."/>
            <person name="Westerberg I."/>
            <person name="Brannstrom I.O."/>
            <person name="Guillou S."/>
            <person name="Cros-Aarteil S."/>
            <person name="Calhoun S."/>
            <person name="Kuo A."/>
            <person name="Mondo S."/>
            <person name="Pangilinan J."/>
            <person name="Riley R."/>
            <person name="Labutti K."/>
            <person name="Andreopoulos B."/>
            <person name="Lipzen A."/>
            <person name="Chen C."/>
            <person name="Yanf M."/>
            <person name="Daum C."/>
            <person name="Ng V."/>
            <person name="Clum A."/>
            <person name="Steindorff A."/>
            <person name="Ohm R."/>
            <person name="Martin F."/>
            <person name="Silar P."/>
            <person name="Natvig D."/>
            <person name="Lalanne C."/>
            <person name="Gautier V."/>
            <person name="Ament-Velasquez S.L."/>
            <person name="Kruys A."/>
            <person name="Hutchinson M.I."/>
            <person name="Powell A.J."/>
            <person name="Barry K."/>
            <person name="Miller A.N."/>
            <person name="Grigoriev I.V."/>
            <person name="Debuchy R."/>
            <person name="Gladieux P."/>
            <person name="Thoren M.H."/>
            <person name="Johannesson H."/>
        </authorList>
    </citation>
    <scope>NUCLEOTIDE SEQUENCE</scope>
    <source>
        <strain evidence="4">CBS 118394</strain>
    </source>
</reference>
<feature type="region of interest" description="Disordered" evidence="1">
    <location>
        <begin position="48"/>
        <end position="76"/>
    </location>
</feature>
<keyword evidence="5" id="KW-1185">Reference proteome</keyword>
<feature type="chain" id="PRO_5042135679" evidence="2">
    <location>
        <begin position="18"/>
        <end position="298"/>
    </location>
</feature>
<dbReference type="PROSITE" id="PS01009">
    <property type="entry name" value="CRISP_1"/>
    <property type="match status" value="1"/>
</dbReference>
<protein>
    <submittedName>
        <fullName evidence="4">CAP domain-containing protein</fullName>
    </submittedName>
</protein>
<dbReference type="Gene3D" id="3.40.33.10">
    <property type="entry name" value="CAP"/>
    <property type="match status" value="1"/>
</dbReference>
<accession>A0AAE0MG30</accession>
<evidence type="ECO:0000256" key="1">
    <source>
        <dbReference type="SAM" id="MobiDB-lite"/>
    </source>
</evidence>
<dbReference type="SUPFAM" id="SSF55797">
    <property type="entry name" value="PR-1-like"/>
    <property type="match status" value="1"/>
</dbReference>
<dbReference type="FunFam" id="3.40.33.10:FF:000018">
    <property type="entry name" value="SCP-like extracellular protein, putative"/>
    <property type="match status" value="1"/>
</dbReference>
<evidence type="ECO:0000313" key="5">
    <source>
        <dbReference type="Proteomes" id="UP001283341"/>
    </source>
</evidence>
<dbReference type="PANTHER" id="PTHR10334">
    <property type="entry name" value="CYSTEINE-RICH SECRETORY PROTEIN-RELATED"/>
    <property type="match status" value="1"/>
</dbReference>
<evidence type="ECO:0000256" key="2">
    <source>
        <dbReference type="SAM" id="SignalP"/>
    </source>
</evidence>
<feature type="compositionally biased region" description="Low complexity" evidence="1">
    <location>
        <begin position="59"/>
        <end position="69"/>
    </location>
</feature>
<keyword evidence="2" id="KW-0732">Signal</keyword>
<organism evidence="4 5">
    <name type="scientific">Apodospora peruviana</name>
    <dbReference type="NCBI Taxonomy" id="516989"/>
    <lineage>
        <taxon>Eukaryota</taxon>
        <taxon>Fungi</taxon>
        <taxon>Dikarya</taxon>
        <taxon>Ascomycota</taxon>
        <taxon>Pezizomycotina</taxon>
        <taxon>Sordariomycetes</taxon>
        <taxon>Sordariomycetidae</taxon>
        <taxon>Sordariales</taxon>
        <taxon>Lasiosphaeriaceae</taxon>
        <taxon>Apodospora</taxon>
    </lineage>
</organism>
<proteinExistence type="predicted"/>
<feature type="domain" description="SCP" evidence="3">
    <location>
        <begin position="128"/>
        <end position="281"/>
    </location>
</feature>
<dbReference type="Pfam" id="PF00188">
    <property type="entry name" value="CAP"/>
    <property type="match status" value="1"/>
</dbReference>
<evidence type="ECO:0000259" key="3">
    <source>
        <dbReference type="SMART" id="SM00198"/>
    </source>
</evidence>
<gene>
    <name evidence="4" type="ORF">B0H66DRAFT_466656</name>
</gene>
<name>A0AAE0MG30_9PEZI</name>
<sequence length="298" mass="31469">MKTSIFLTATGAILAIASPLLQERNLHTATDVVIEWVTVTVTAGAKPTVFGPGRKLRKSSTTSTTSTTPAPVPEPAPVTVAAIPEPETTPPPAPVEVPVTTEAPAPAPTTAAAKVEPVATQVAPASGDYQDTALYHHNRHRFNHSADALSWGQTYADYAEQVANTCKFAHDLTPGGGGYGQNLAMYGTTSDPESLGASKALAMGVTGGWYNGEINKYPGSNYGNPNTDMSAFHEWGHYSQMVWKETQQVGCFTKYCPPGSMNDMGSWFTVCNYYPPGNMGGGYAANVLPPQGQDTIVV</sequence>
<reference evidence="4" key="1">
    <citation type="journal article" date="2023" name="Mol. Phylogenet. Evol.">
        <title>Genome-scale phylogeny and comparative genomics of the fungal order Sordariales.</title>
        <authorList>
            <person name="Hensen N."/>
            <person name="Bonometti L."/>
            <person name="Westerberg I."/>
            <person name="Brannstrom I.O."/>
            <person name="Guillou S."/>
            <person name="Cros-Aarteil S."/>
            <person name="Calhoun S."/>
            <person name="Haridas S."/>
            <person name="Kuo A."/>
            <person name="Mondo S."/>
            <person name="Pangilinan J."/>
            <person name="Riley R."/>
            <person name="LaButti K."/>
            <person name="Andreopoulos B."/>
            <person name="Lipzen A."/>
            <person name="Chen C."/>
            <person name="Yan M."/>
            <person name="Daum C."/>
            <person name="Ng V."/>
            <person name="Clum A."/>
            <person name="Steindorff A."/>
            <person name="Ohm R.A."/>
            <person name="Martin F."/>
            <person name="Silar P."/>
            <person name="Natvig D.O."/>
            <person name="Lalanne C."/>
            <person name="Gautier V."/>
            <person name="Ament-Velasquez S.L."/>
            <person name="Kruys A."/>
            <person name="Hutchinson M.I."/>
            <person name="Powell A.J."/>
            <person name="Barry K."/>
            <person name="Miller A.N."/>
            <person name="Grigoriev I.V."/>
            <person name="Debuchy R."/>
            <person name="Gladieux P."/>
            <person name="Hiltunen Thoren M."/>
            <person name="Johannesson H."/>
        </authorList>
    </citation>
    <scope>NUCLEOTIDE SEQUENCE</scope>
    <source>
        <strain evidence="4">CBS 118394</strain>
    </source>
</reference>
<dbReference type="SMART" id="SM00198">
    <property type="entry name" value="SCP"/>
    <property type="match status" value="1"/>
</dbReference>
<dbReference type="AlphaFoldDB" id="A0AAE0MG30"/>
<dbReference type="InterPro" id="IPR014044">
    <property type="entry name" value="CAP_dom"/>
</dbReference>
<dbReference type="PRINTS" id="PR00837">
    <property type="entry name" value="V5TPXLIKE"/>
</dbReference>
<dbReference type="Proteomes" id="UP001283341">
    <property type="component" value="Unassembled WGS sequence"/>
</dbReference>
<dbReference type="EMBL" id="JAUEDM010000001">
    <property type="protein sequence ID" value="KAK3331247.1"/>
    <property type="molecule type" value="Genomic_DNA"/>
</dbReference>
<dbReference type="InterPro" id="IPR035940">
    <property type="entry name" value="CAP_sf"/>
</dbReference>